<dbReference type="AlphaFoldDB" id="A0A117I3U6"/>
<dbReference type="Proteomes" id="UP000069620">
    <property type="component" value="Unassembled WGS sequence"/>
</dbReference>
<feature type="region of interest" description="Disordered" evidence="1">
    <location>
        <begin position="1"/>
        <end position="22"/>
    </location>
</feature>
<feature type="compositionally biased region" description="Polar residues" evidence="1">
    <location>
        <begin position="175"/>
        <end position="189"/>
    </location>
</feature>
<evidence type="ECO:0000313" key="3">
    <source>
        <dbReference type="Proteomes" id="UP000069620"/>
    </source>
</evidence>
<dbReference type="STRING" id="146020.RMCB_0021"/>
<comment type="caution">
    <text evidence="2">The sequence shown here is derived from an EMBL/GenBank/DDBJ whole genome shotgun (WGS) entry which is preliminary data.</text>
</comment>
<dbReference type="EMBL" id="BCSX01000001">
    <property type="protein sequence ID" value="GAS85925.1"/>
    <property type="molecule type" value="Genomic_DNA"/>
</dbReference>
<feature type="region of interest" description="Disordered" evidence="1">
    <location>
        <begin position="157"/>
        <end position="189"/>
    </location>
</feature>
<reference evidence="3" key="2">
    <citation type="submission" date="2016-02" db="EMBL/GenBank/DDBJ databases">
        <title>Draft genome sequence of five rapidly growing Mycobacterium species.</title>
        <authorList>
            <person name="Katahira K."/>
            <person name="Gotou Y."/>
            <person name="Iida K."/>
            <person name="Ogura Y."/>
            <person name="Hayashi T."/>
        </authorList>
    </citation>
    <scope>NUCLEOTIDE SEQUENCE [LARGE SCALE GENOMIC DNA]</scope>
    <source>
        <strain evidence="3">JCM15654</strain>
    </source>
</reference>
<name>A0A117I3U6_9MYCO</name>
<organism evidence="2 3">
    <name type="scientific">Mycolicibacterium brisbanense</name>
    <dbReference type="NCBI Taxonomy" id="146020"/>
    <lineage>
        <taxon>Bacteria</taxon>
        <taxon>Bacillati</taxon>
        <taxon>Actinomycetota</taxon>
        <taxon>Actinomycetes</taxon>
        <taxon>Mycobacteriales</taxon>
        <taxon>Mycobacteriaceae</taxon>
        <taxon>Mycolicibacterium</taxon>
    </lineage>
</organism>
<sequence length="189" mass="20502">MTDIISPSPATQRLSVPARRTRAPRELTDMEWATLLRIADCLIPAVAPNPKASAAENYREYLQLALGARSDAFERVVTALAELADTADDAMWDALKDLWSRDRRTFDPLSAVVAGAYFMTPQVKALIGYPGQHRDPAPVEQAANDIEGLLDPVIDRGPIYVPTSRPEPVPGSPAVNPNSADNTSSAEHD</sequence>
<evidence type="ECO:0000256" key="1">
    <source>
        <dbReference type="SAM" id="MobiDB-lite"/>
    </source>
</evidence>
<keyword evidence="3" id="KW-1185">Reference proteome</keyword>
<gene>
    <name evidence="2" type="ORF">RMCB_0021</name>
</gene>
<proteinExistence type="predicted"/>
<reference evidence="3" key="1">
    <citation type="journal article" date="2016" name="Genome Announc.">
        <title>Draft Genome Sequences of Five Rapidly Growing Mycobacterium Species, M. thermoresistibile, M. fortuitum subsp. acetamidolyticum, M. canariasense, M. brisbanense, and M. novocastrense.</title>
        <authorList>
            <person name="Katahira K."/>
            <person name="Ogura Y."/>
            <person name="Gotoh Y."/>
            <person name="Hayashi T."/>
        </authorList>
    </citation>
    <scope>NUCLEOTIDE SEQUENCE [LARGE SCALE GENOMIC DNA]</scope>
    <source>
        <strain evidence="3">JCM15654</strain>
    </source>
</reference>
<accession>A0A117I3U6</accession>
<dbReference type="RefSeq" id="WP_234791938.1">
    <property type="nucleotide sequence ID" value="NZ_BCSX01000001.1"/>
</dbReference>
<protein>
    <submittedName>
        <fullName evidence="2">Uncharacterized protein</fullName>
    </submittedName>
</protein>
<evidence type="ECO:0000313" key="2">
    <source>
        <dbReference type="EMBL" id="GAS85925.1"/>
    </source>
</evidence>